<dbReference type="AlphaFoldDB" id="A0A6C0JNX4"/>
<reference evidence="1" key="1">
    <citation type="journal article" date="2020" name="Nature">
        <title>Giant virus diversity and host interactions through global metagenomics.</title>
        <authorList>
            <person name="Schulz F."/>
            <person name="Roux S."/>
            <person name="Paez-Espino D."/>
            <person name="Jungbluth S."/>
            <person name="Walsh D.A."/>
            <person name="Denef V.J."/>
            <person name="McMahon K.D."/>
            <person name="Konstantinidis K.T."/>
            <person name="Eloe-Fadrosh E.A."/>
            <person name="Kyrpides N.C."/>
            <person name="Woyke T."/>
        </authorList>
    </citation>
    <scope>NUCLEOTIDE SEQUENCE</scope>
    <source>
        <strain evidence="1">GVMAG-S-1040241-154</strain>
    </source>
</reference>
<dbReference type="EMBL" id="MN740684">
    <property type="protein sequence ID" value="QHU07432.1"/>
    <property type="molecule type" value="Genomic_DNA"/>
</dbReference>
<accession>A0A6C0JNX4</accession>
<proteinExistence type="predicted"/>
<protein>
    <submittedName>
        <fullName evidence="1">Uncharacterized protein</fullName>
    </submittedName>
</protein>
<sequence>MKKILLAIVLIIIIIYSLCYLIFPEEIVLLQVKKENLSIDNLLSKQPIIIENKINREYIDKIFKFNLISKIKKNNIWNRTNNKYTLFFAKNDTTIFISNPKKIKYEEPTKNDIVIEIKIKKDQSLILPYKWYYSLDNKNQIIKYGIHDYITYIYNIIFSFF</sequence>
<evidence type="ECO:0000313" key="1">
    <source>
        <dbReference type="EMBL" id="QHU07432.1"/>
    </source>
</evidence>
<name>A0A6C0JNX4_9ZZZZ</name>
<organism evidence="1">
    <name type="scientific">viral metagenome</name>
    <dbReference type="NCBI Taxonomy" id="1070528"/>
    <lineage>
        <taxon>unclassified sequences</taxon>
        <taxon>metagenomes</taxon>
        <taxon>organismal metagenomes</taxon>
    </lineage>
</organism>